<dbReference type="GeneID" id="117641296"/>
<protein>
    <submittedName>
        <fullName evidence="2">Uncharacterized protein LOC117641296 isoform X1</fullName>
    </submittedName>
</protein>
<evidence type="ECO:0000313" key="1">
    <source>
        <dbReference type="Proteomes" id="UP000515158"/>
    </source>
</evidence>
<dbReference type="InParanoid" id="A0A6P8ZIX9"/>
<reference evidence="2" key="1">
    <citation type="submission" date="2025-08" db="UniProtKB">
        <authorList>
            <consortium name="RefSeq"/>
        </authorList>
    </citation>
    <scope>IDENTIFICATION</scope>
    <source>
        <tissue evidence="2">Total insect</tissue>
    </source>
</reference>
<organism evidence="2">
    <name type="scientific">Thrips palmi</name>
    <name type="common">Melon thrips</name>
    <dbReference type="NCBI Taxonomy" id="161013"/>
    <lineage>
        <taxon>Eukaryota</taxon>
        <taxon>Metazoa</taxon>
        <taxon>Ecdysozoa</taxon>
        <taxon>Arthropoda</taxon>
        <taxon>Hexapoda</taxon>
        <taxon>Insecta</taxon>
        <taxon>Pterygota</taxon>
        <taxon>Neoptera</taxon>
        <taxon>Paraneoptera</taxon>
        <taxon>Thysanoptera</taxon>
        <taxon>Terebrantia</taxon>
        <taxon>Thripoidea</taxon>
        <taxon>Thripidae</taxon>
        <taxon>Thrips</taxon>
    </lineage>
</organism>
<sequence length="204" mass="22758">MNSAAKTRGLLLGRLLCAIVVLLAAKAITAAVLGPYNAYVDRIYACAPGDSNSTEEIVNFIEVSKYDIRKQHILQRVTGNVTVSIKEGINNAMWAKARLDSRVHAHWADNAFTFSFDKACEQGRTHMPGVWSTFFKLDPTVNPCRVPPAIYRMDNEPINWTFPKFPIMPHGSWTFHLTVGQGKNTVLCNNVDIRSVAKQRPGTR</sequence>
<keyword evidence="1" id="KW-1185">Reference proteome</keyword>
<accession>A0A6P8ZIX9</accession>
<proteinExistence type="predicted"/>
<dbReference type="Proteomes" id="UP000515158">
    <property type="component" value="Unplaced"/>
</dbReference>
<dbReference type="KEGG" id="tpal:117641296"/>
<gene>
    <name evidence="2" type="primary">LOC117641296</name>
</gene>
<name>A0A6P8ZIX9_THRPL</name>
<evidence type="ECO:0000313" key="2">
    <source>
        <dbReference type="RefSeq" id="XP_034234384.1"/>
    </source>
</evidence>
<dbReference type="RefSeq" id="XP_034234384.1">
    <property type="nucleotide sequence ID" value="XM_034378493.1"/>
</dbReference>
<dbReference type="OrthoDB" id="10507888at2759"/>
<dbReference type="AlphaFoldDB" id="A0A6P8ZIX9"/>